<dbReference type="PROSITE" id="PS50003">
    <property type="entry name" value="PH_DOMAIN"/>
    <property type="match status" value="1"/>
</dbReference>
<evidence type="ECO:0000259" key="3">
    <source>
        <dbReference type="PROSITE" id="PS50010"/>
    </source>
</evidence>
<dbReference type="CDD" id="cd00160">
    <property type="entry name" value="RhoGEF"/>
    <property type="match status" value="1"/>
</dbReference>
<dbReference type="Pfam" id="PF22697">
    <property type="entry name" value="SOS1_NGEF_PH"/>
    <property type="match status" value="1"/>
</dbReference>
<dbReference type="CDD" id="cd13242">
    <property type="entry name" value="PH_puratrophin-1"/>
    <property type="match status" value="1"/>
</dbReference>
<feature type="compositionally biased region" description="Basic and acidic residues" evidence="1">
    <location>
        <begin position="573"/>
        <end position="585"/>
    </location>
</feature>
<proteinExistence type="evidence at transcript level"/>
<dbReference type="SUPFAM" id="SSF48065">
    <property type="entry name" value="DBL homology domain (DH-domain)"/>
    <property type="match status" value="1"/>
</dbReference>
<dbReference type="PANTHER" id="PTHR45845:SF2">
    <property type="entry name" value="RIKEN CDNA D630003M21 GENE"/>
    <property type="match status" value="1"/>
</dbReference>
<evidence type="ECO:0000313" key="4">
    <source>
        <dbReference type="EMBL" id="ADY40610.1"/>
    </source>
</evidence>
<dbReference type="PROSITE" id="PS50010">
    <property type="entry name" value="DH_2"/>
    <property type="match status" value="1"/>
</dbReference>
<accession>F1KRV6</accession>
<dbReference type="Gene3D" id="2.30.29.30">
    <property type="entry name" value="Pleckstrin-homology domain (PH domain)/Phosphotyrosine-binding domain (PTB)"/>
    <property type="match status" value="1"/>
</dbReference>
<dbReference type="EMBL" id="JI164847">
    <property type="protein sequence ID" value="ADY40610.1"/>
    <property type="molecule type" value="mRNA"/>
</dbReference>
<dbReference type="InterPro" id="IPR000219">
    <property type="entry name" value="DH_dom"/>
</dbReference>
<dbReference type="InterPro" id="IPR011993">
    <property type="entry name" value="PH-like_dom_sf"/>
</dbReference>
<dbReference type="SUPFAM" id="SSF50729">
    <property type="entry name" value="PH domain-like"/>
    <property type="match status" value="1"/>
</dbReference>
<feature type="region of interest" description="Disordered" evidence="1">
    <location>
        <begin position="568"/>
        <end position="593"/>
    </location>
</feature>
<protein>
    <submittedName>
        <fullName evidence="4">Puratrophin-1</fullName>
    </submittedName>
</protein>
<dbReference type="SMART" id="SM00233">
    <property type="entry name" value="PH"/>
    <property type="match status" value="1"/>
</dbReference>
<feature type="compositionally biased region" description="Pro residues" evidence="1">
    <location>
        <begin position="1324"/>
        <end position="1337"/>
    </location>
</feature>
<dbReference type="InterPro" id="IPR055251">
    <property type="entry name" value="SOS1_NGEF_PH"/>
</dbReference>
<dbReference type="InterPro" id="IPR052231">
    <property type="entry name" value="Rho_GEF_signaling-related"/>
</dbReference>
<feature type="region of interest" description="Disordered" evidence="1">
    <location>
        <begin position="1318"/>
        <end position="1337"/>
    </location>
</feature>
<dbReference type="PANTHER" id="PTHR45845">
    <property type="entry name" value="RHO GUANINE NUCLEOTIDE EXCHANGE FACTOR-RELATED"/>
    <property type="match status" value="1"/>
</dbReference>
<feature type="domain" description="PH" evidence="2">
    <location>
        <begin position="1092"/>
        <end position="1208"/>
    </location>
</feature>
<dbReference type="InterPro" id="IPR035899">
    <property type="entry name" value="DBL_dom_sf"/>
</dbReference>
<feature type="compositionally biased region" description="Low complexity" evidence="1">
    <location>
        <begin position="656"/>
        <end position="670"/>
    </location>
</feature>
<sequence length="1337" mass="149972">MRSFSKYFSDALASTPNVEPHKFLQIHGTGSKEHESSIIVELKLSSYLPFDVLPALLFSVRSLYSSCADSRYLLFLIIDSRDGTLDIFHACARALHNFASRLQGAIERILWVGVPYTINVDAIIANDLTLSRIQSIFCDARNVTEHIDVGCLSVNLGGIIEPEIAEQFFRMRLCLENLLRRTHCMAKLYMAMHEDLKRFDAPSGIANLTVQSIHERMEELRRRWAEVTSEPNGAELLTEGGSICERLSTRFPMLEKLDPFLYKEAVKRAVAAFEELSAVMKKTQSTVNRRLKSFQSAIETVKFVDYFSKESTELETRLKGLEKLMDMKVFSVIRLSAQMKKVEELSAAENTRMDELCERLSDADRLLEECCWFGDEDRSVVENVVKNMREKIASGRDRVALVVNVMKKAIKARVLIDKLYDWALLYAKKQNDESMRDALIKQFPLSATSHLHQYLDLCSDAVIRQEIETLVRDCERAMRVLNGNEKGFAETDQVKCGQQLDGGSEDSNVESGRKASASLKYVKASNSEENSEESMKSETLVSEASEARLVSRPDFADDAESLGLQANQAPESVEEKSLANSDEHSNVGIGCNDPATKAIIREDGANGLRSNTECKKISFEKSNAEGEVTSGAEVVREKTASDSCLGAEMDSSVPGSSLAKSRSDLSDSLSDTPMEVFSDVEETLVASCSRVLNTEMIAPSRHRSVSPAPTQYEIPISKASTSRMEAAKIQKEMCDLDEVIRWRRNSWCSTINTDDGSLFEEHAIGAAPVTLNLTDKIITTMSSNTLHKRLDQRRSMSSIAVRVPNPFLINGAARPGSARFVSARSRPMLSRNSTIDFFDQESVLNAFQFLDDDYSVSGEATSSIPSGALSTLDFSMRSEQIDVIREWLNPAKTSDPNTRIECTVVRDLLDSEIDYVRTLRVIVQDFVPELARVDIPLALRGKKFRVFGNVERLFQFHAHTFLPQLISRLRFRPTDEPLSLTIGRLFVDHANLFNLYSLYAKNKPKSDELMHECGNAFFHSIQDGADLAPLLVRPIERIGKYTLALQQLHNAAPLNKLEVVEILERAVNAVSRQIRHGSDLLAMEHITGCDLNLREQGALLRNDTMLVTEKRGIHAKKRLRSVFLFENCVVLTKPKLCRSSKRSGLYDELKYKGSIQMTDCGLTEMVKDSKVKFELWFRKQKNSFTYVLEAQSPSVRDGWVADIRSILWKQAIRSREESLREKANMGMEPCASYIHLGMHSPMGIGSLRERTTSDITRRPRSLISLTASSCSSSNNVRIPNVGCVGCEMSDLCRVEESDETDALVDDNLLNVHDQDQTCSLPRFRAPPPPDTSYTPAP</sequence>
<name>F1KRV6_ASCSU</name>
<feature type="region of interest" description="Disordered" evidence="1">
    <location>
        <begin position="623"/>
        <end position="670"/>
    </location>
</feature>
<feature type="region of interest" description="Disordered" evidence="1">
    <location>
        <begin position="497"/>
        <end position="542"/>
    </location>
</feature>
<organism evidence="4">
    <name type="scientific">Ascaris suum</name>
    <name type="common">Pig roundworm</name>
    <name type="synonym">Ascaris lumbricoides</name>
    <dbReference type="NCBI Taxonomy" id="6253"/>
    <lineage>
        <taxon>Eukaryota</taxon>
        <taxon>Metazoa</taxon>
        <taxon>Ecdysozoa</taxon>
        <taxon>Nematoda</taxon>
        <taxon>Chromadorea</taxon>
        <taxon>Rhabditida</taxon>
        <taxon>Spirurina</taxon>
        <taxon>Ascaridomorpha</taxon>
        <taxon>Ascaridoidea</taxon>
        <taxon>Ascarididae</taxon>
        <taxon>Ascaris</taxon>
    </lineage>
</organism>
<reference evidence="4" key="1">
    <citation type="journal article" date="2011" name="Genome Res.">
        <title>Deep small RNA sequencing from the nematode Ascaris reveals conservation, functional diversification, and novel developmental profiles.</title>
        <authorList>
            <person name="Wang J."/>
            <person name="Czech B."/>
            <person name="Crunk A."/>
            <person name="Wallace A."/>
            <person name="Mitreva M."/>
            <person name="Hannon G.J."/>
            <person name="Davis R.E."/>
        </authorList>
    </citation>
    <scope>NUCLEOTIDE SEQUENCE</scope>
</reference>
<dbReference type="InterPro" id="IPR001849">
    <property type="entry name" value="PH_domain"/>
</dbReference>
<dbReference type="Gene3D" id="1.20.900.10">
    <property type="entry name" value="Dbl homology (DH) domain"/>
    <property type="match status" value="1"/>
</dbReference>
<feature type="domain" description="DH" evidence="3">
    <location>
        <begin position="904"/>
        <end position="1080"/>
    </location>
</feature>
<dbReference type="Pfam" id="PF00621">
    <property type="entry name" value="RhoGEF"/>
    <property type="match status" value="1"/>
</dbReference>
<evidence type="ECO:0000256" key="1">
    <source>
        <dbReference type="SAM" id="MobiDB-lite"/>
    </source>
</evidence>
<dbReference type="SMART" id="SM00325">
    <property type="entry name" value="RhoGEF"/>
    <property type="match status" value="1"/>
</dbReference>
<evidence type="ECO:0000259" key="2">
    <source>
        <dbReference type="PROSITE" id="PS50003"/>
    </source>
</evidence>
<dbReference type="GO" id="GO:0005085">
    <property type="term" value="F:guanyl-nucleotide exchange factor activity"/>
    <property type="evidence" value="ECO:0007669"/>
    <property type="project" value="InterPro"/>
</dbReference>